<evidence type="ECO:0000256" key="2">
    <source>
        <dbReference type="ARBA" id="ARBA00004401"/>
    </source>
</evidence>
<keyword evidence="7" id="KW-0472">Membrane</keyword>
<dbReference type="AlphaFoldDB" id="A0A7C4L1G7"/>
<evidence type="ECO:0000313" key="9">
    <source>
        <dbReference type="EMBL" id="HGS88597.1"/>
    </source>
</evidence>
<evidence type="ECO:0000256" key="5">
    <source>
        <dbReference type="ARBA" id="ARBA00022801"/>
    </source>
</evidence>
<keyword evidence="5 7" id="KW-0378">Hydrolase</keyword>
<evidence type="ECO:0000256" key="4">
    <source>
        <dbReference type="ARBA" id="ARBA00013208"/>
    </source>
</evidence>
<name>A0A7C4L1G7_9CHLR</name>
<dbReference type="GO" id="GO:0004252">
    <property type="term" value="F:serine-type endopeptidase activity"/>
    <property type="evidence" value="ECO:0007669"/>
    <property type="project" value="InterPro"/>
</dbReference>
<dbReference type="InterPro" id="IPR019533">
    <property type="entry name" value="Peptidase_S26"/>
</dbReference>
<dbReference type="GO" id="GO:0006465">
    <property type="term" value="P:signal peptide processing"/>
    <property type="evidence" value="ECO:0007669"/>
    <property type="project" value="InterPro"/>
</dbReference>
<evidence type="ECO:0000256" key="3">
    <source>
        <dbReference type="ARBA" id="ARBA00009370"/>
    </source>
</evidence>
<feature type="active site" evidence="6">
    <location>
        <position position="92"/>
    </location>
</feature>
<evidence type="ECO:0000259" key="8">
    <source>
        <dbReference type="Pfam" id="PF10502"/>
    </source>
</evidence>
<evidence type="ECO:0000256" key="7">
    <source>
        <dbReference type="RuleBase" id="RU362042"/>
    </source>
</evidence>
<dbReference type="InterPro" id="IPR019757">
    <property type="entry name" value="Pept_S26A_signal_pept_1_Lys-AS"/>
</dbReference>
<dbReference type="GO" id="GO:0009003">
    <property type="term" value="F:signal peptidase activity"/>
    <property type="evidence" value="ECO:0007669"/>
    <property type="project" value="UniProtKB-EC"/>
</dbReference>
<evidence type="ECO:0000256" key="6">
    <source>
        <dbReference type="PIRSR" id="PIRSR600223-1"/>
    </source>
</evidence>
<protein>
    <recommendedName>
        <fullName evidence="4 7">Signal peptidase I</fullName>
        <ecNumber evidence="4 7">3.4.21.89</ecNumber>
    </recommendedName>
</protein>
<evidence type="ECO:0000256" key="1">
    <source>
        <dbReference type="ARBA" id="ARBA00000677"/>
    </source>
</evidence>
<dbReference type="PROSITE" id="PS00761">
    <property type="entry name" value="SPASE_I_3"/>
    <property type="match status" value="1"/>
</dbReference>
<organism evidence="9">
    <name type="scientific">Bellilinea caldifistulae</name>
    <dbReference type="NCBI Taxonomy" id="360411"/>
    <lineage>
        <taxon>Bacteria</taxon>
        <taxon>Bacillati</taxon>
        <taxon>Chloroflexota</taxon>
        <taxon>Anaerolineae</taxon>
        <taxon>Anaerolineales</taxon>
        <taxon>Anaerolineaceae</taxon>
        <taxon>Bellilinea</taxon>
    </lineage>
</organism>
<dbReference type="Gene3D" id="2.10.109.10">
    <property type="entry name" value="Umud Fragment, subunit A"/>
    <property type="match status" value="1"/>
</dbReference>
<keyword evidence="7" id="KW-1133">Transmembrane helix</keyword>
<dbReference type="EMBL" id="DSXR01000128">
    <property type="protein sequence ID" value="HGS88597.1"/>
    <property type="molecule type" value="Genomic_DNA"/>
</dbReference>
<dbReference type="InterPro" id="IPR000223">
    <property type="entry name" value="Pept_S26A_signal_pept_1"/>
</dbReference>
<gene>
    <name evidence="9" type="primary">lepB</name>
    <name evidence="9" type="ORF">ENT17_13425</name>
</gene>
<keyword evidence="7" id="KW-0812">Transmembrane</keyword>
<dbReference type="EC" id="3.4.21.89" evidence="4 7"/>
<dbReference type="Pfam" id="PF10502">
    <property type="entry name" value="Peptidase_S26"/>
    <property type="match status" value="1"/>
</dbReference>
<dbReference type="NCBIfam" id="TIGR02227">
    <property type="entry name" value="sigpep_I_bact"/>
    <property type="match status" value="1"/>
</dbReference>
<dbReference type="CDD" id="cd06530">
    <property type="entry name" value="S26_SPase_I"/>
    <property type="match status" value="1"/>
</dbReference>
<feature type="active site" evidence="6">
    <location>
        <position position="51"/>
    </location>
</feature>
<dbReference type="SUPFAM" id="SSF51306">
    <property type="entry name" value="LexA/Signal peptidase"/>
    <property type="match status" value="1"/>
</dbReference>
<proteinExistence type="inferred from homology"/>
<dbReference type="InterPro" id="IPR019758">
    <property type="entry name" value="Pept_S26A_signal_pept_1_CS"/>
</dbReference>
<keyword evidence="7" id="KW-0645">Protease</keyword>
<comment type="catalytic activity">
    <reaction evidence="1 7">
        <text>Cleavage of hydrophobic, N-terminal signal or leader sequences from secreted and periplasmic proteins.</text>
        <dbReference type="EC" id="3.4.21.89"/>
    </reaction>
</comment>
<dbReference type="PANTHER" id="PTHR43390:SF1">
    <property type="entry name" value="CHLOROPLAST PROCESSING PEPTIDASE"/>
    <property type="match status" value="1"/>
</dbReference>
<accession>A0A7C4L1G7</accession>
<comment type="subcellular location">
    <subcellularLocation>
        <location evidence="2">Cell membrane</location>
        <topology evidence="2">Single-pass type II membrane protein</topology>
    </subcellularLocation>
    <subcellularLocation>
        <location evidence="7">Membrane</location>
        <topology evidence="7">Single-pass type II membrane protein</topology>
    </subcellularLocation>
</comment>
<feature type="domain" description="Peptidase S26" evidence="8">
    <location>
        <begin position="25"/>
        <end position="171"/>
    </location>
</feature>
<dbReference type="PROSITE" id="PS00760">
    <property type="entry name" value="SPASE_I_2"/>
    <property type="match status" value="1"/>
</dbReference>
<dbReference type="PANTHER" id="PTHR43390">
    <property type="entry name" value="SIGNAL PEPTIDASE I"/>
    <property type="match status" value="1"/>
</dbReference>
<reference evidence="9" key="1">
    <citation type="journal article" date="2020" name="mSystems">
        <title>Genome- and Community-Level Interaction Insights into Carbon Utilization and Element Cycling Functions of Hydrothermarchaeota in Hydrothermal Sediment.</title>
        <authorList>
            <person name="Zhou Z."/>
            <person name="Liu Y."/>
            <person name="Xu W."/>
            <person name="Pan J."/>
            <person name="Luo Z.H."/>
            <person name="Li M."/>
        </authorList>
    </citation>
    <scope>NUCLEOTIDE SEQUENCE [LARGE SCALE GENOMIC DNA]</scope>
    <source>
        <strain evidence="9">SpSt-556</strain>
    </source>
</reference>
<comment type="caution">
    <text evidence="9">The sequence shown here is derived from an EMBL/GenBank/DDBJ whole genome shotgun (WGS) entry which is preliminary data.</text>
</comment>
<dbReference type="PRINTS" id="PR00727">
    <property type="entry name" value="LEADERPTASE"/>
</dbReference>
<dbReference type="GO" id="GO:0005886">
    <property type="term" value="C:plasma membrane"/>
    <property type="evidence" value="ECO:0007669"/>
    <property type="project" value="UniProtKB-SubCell"/>
</dbReference>
<dbReference type="InterPro" id="IPR036286">
    <property type="entry name" value="LexA/Signal_pep-like_sf"/>
</dbReference>
<comment type="similarity">
    <text evidence="3 7">Belongs to the peptidase S26 family.</text>
</comment>
<sequence>MENLTPPEAGEKRSGSWLKSVGEIFQTLLLAFVLYFAIDAVVARVRVENISMQPTLKPGEFVLVHKLAYRFGDIQRGDIVVFHYSPQEDYIKRVIGLPGDSIEIADGLVKVNGYALKEPYINAPPMYNGSWQVPEGKVFVLGDNRNQSSDSHTWGFVPVENIVGKAFVVYWPLEEMKVLTTQITVIAKNQP</sequence>
<feature type="transmembrane region" description="Helical" evidence="7">
    <location>
        <begin position="24"/>
        <end position="43"/>
    </location>
</feature>